<proteinExistence type="predicted"/>
<comment type="caution">
    <text evidence="3">The sequence shown here is derived from an EMBL/GenBank/DDBJ whole genome shotgun (WGS) entry which is preliminary data.</text>
</comment>
<dbReference type="InterPro" id="IPR029058">
    <property type="entry name" value="AB_hydrolase_fold"/>
</dbReference>
<reference evidence="3 4" key="1">
    <citation type="journal article" date="2020" name="G3 (Bethesda)">
        <title>Improved Reference Genome for Cyclotella cryptica CCMP332, a Model for Cell Wall Morphogenesis, Salinity Adaptation, and Lipid Production in Diatoms (Bacillariophyta).</title>
        <authorList>
            <person name="Roberts W.R."/>
            <person name="Downey K.M."/>
            <person name="Ruck E.C."/>
            <person name="Traller J.C."/>
            <person name="Alverson A.J."/>
        </authorList>
    </citation>
    <scope>NUCLEOTIDE SEQUENCE [LARGE SCALE GENOMIC DNA]</scope>
    <source>
        <strain evidence="3 4">CCMP332</strain>
    </source>
</reference>
<keyword evidence="1" id="KW-0472">Membrane</keyword>
<dbReference type="InterPro" id="IPR036034">
    <property type="entry name" value="PDZ_sf"/>
</dbReference>
<keyword evidence="1" id="KW-0812">Transmembrane</keyword>
<dbReference type="Gene3D" id="3.40.50.1820">
    <property type="entry name" value="alpha/beta hydrolase"/>
    <property type="match status" value="1"/>
</dbReference>
<evidence type="ECO:0000259" key="2">
    <source>
        <dbReference type="Pfam" id="PF00561"/>
    </source>
</evidence>
<feature type="domain" description="AB hydrolase-1" evidence="2">
    <location>
        <begin position="44"/>
        <end position="151"/>
    </location>
</feature>
<evidence type="ECO:0000313" key="3">
    <source>
        <dbReference type="EMBL" id="KAL3802069.1"/>
    </source>
</evidence>
<dbReference type="Pfam" id="PF00561">
    <property type="entry name" value="Abhydrolase_1"/>
    <property type="match status" value="1"/>
</dbReference>
<dbReference type="PANTHER" id="PTHR12277">
    <property type="entry name" value="ALPHA/BETA HYDROLASE DOMAIN-CONTAINING PROTEIN"/>
    <property type="match status" value="1"/>
</dbReference>
<dbReference type="Proteomes" id="UP001516023">
    <property type="component" value="Unassembled WGS sequence"/>
</dbReference>
<dbReference type="InterPro" id="IPR000073">
    <property type="entry name" value="AB_hydrolase_1"/>
</dbReference>
<dbReference type="PANTHER" id="PTHR12277:SF81">
    <property type="entry name" value="PROTEIN ABHD13"/>
    <property type="match status" value="1"/>
</dbReference>
<dbReference type="AlphaFoldDB" id="A0ABD3QPG7"/>
<dbReference type="EMBL" id="JABMIG020000022">
    <property type="protein sequence ID" value="KAL3802069.1"/>
    <property type="molecule type" value="Genomic_DNA"/>
</dbReference>
<evidence type="ECO:0000256" key="1">
    <source>
        <dbReference type="SAM" id="Phobius"/>
    </source>
</evidence>
<organism evidence="3 4">
    <name type="scientific">Cyclotella cryptica</name>
    <dbReference type="NCBI Taxonomy" id="29204"/>
    <lineage>
        <taxon>Eukaryota</taxon>
        <taxon>Sar</taxon>
        <taxon>Stramenopiles</taxon>
        <taxon>Ochrophyta</taxon>
        <taxon>Bacillariophyta</taxon>
        <taxon>Coscinodiscophyceae</taxon>
        <taxon>Thalassiosirophycidae</taxon>
        <taxon>Stephanodiscales</taxon>
        <taxon>Stephanodiscaceae</taxon>
        <taxon>Cyclotella</taxon>
    </lineage>
</organism>
<evidence type="ECO:0000313" key="4">
    <source>
        <dbReference type="Proteomes" id="UP001516023"/>
    </source>
</evidence>
<gene>
    <name evidence="3" type="ORF">HJC23_010825</name>
</gene>
<keyword evidence="1" id="KW-1133">Transmembrane helix</keyword>
<dbReference type="SUPFAM" id="SSF53474">
    <property type="entry name" value="alpha/beta-Hydrolases"/>
    <property type="match status" value="1"/>
</dbReference>
<sequence length="537" mass="58921">MISSLLFQPPTPTFLHPSRHFWLTTELGHRIPAFFIERPSAVVTILFSHGNAEDCGMIYDWFNDLSRVLRVNIMAYDYTGYGKSQGVPHEMSCYADIEAAYRYLLTVRGLQPEQIVLYGRSLGSGPSCYLAAKTAKEGRSVAGVILQSPLLSAYRVAFNFRFTCIGDKFPNVDYAPDIRCPVFIVHGTQDEVVPFWHGEELFMALRQPWRAKPFWVDGAGHNNIEALLRPTGAFVDKLVEFLDLHVSARRGRIRPPAVVPECVPAALREFGVASVGVVRKFLRRLNDLSSLLVDVEATGHVLPSENVTSASDVNFDDLVSDAFARSIEIFINSLKNKGDVAGIDTFDELYSVTSIKQVNDKSAISEGSGSNTSSVQTGALAAMLVGTLAVVVLVGSLVFQVFNREVDDDSLTDDGELDGVMGDLGISGFHLENGIDSPNSLVSVSKPGWEEGTPPRVCREVIAPPGKLGIIIDTSSKGPIVHSVKDESVLEGLVFAGDLIIALDDEDTSNWSAHHLIKQRRMKNYAKINSLLFKYLN</sequence>
<name>A0ABD3QPG7_9STRA</name>
<protein>
    <recommendedName>
        <fullName evidence="2">AB hydrolase-1 domain-containing protein</fullName>
    </recommendedName>
</protein>
<accession>A0ABD3QPG7</accession>
<dbReference type="SUPFAM" id="SSF50156">
    <property type="entry name" value="PDZ domain-like"/>
    <property type="match status" value="1"/>
</dbReference>
<keyword evidence="4" id="KW-1185">Reference proteome</keyword>
<feature type="transmembrane region" description="Helical" evidence="1">
    <location>
        <begin position="380"/>
        <end position="402"/>
    </location>
</feature>